<evidence type="ECO:0000256" key="1">
    <source>
        <dbReference type="ARBA" id="ARBA00005254"/>
    </source>
</evidence>
<organism evidence="3 4">
    <name type="scientific">Paracoccus sulfuroxidans</name>
    <dbReference type="NCBI Taxonomy" id="384678"/>
    <lineage>
        <taxon>Bacteria</taxon>
        <taxon>Pseudomonadati</taxon>
        <taxon>Pseudomonadota</taxon>
        <taxon>Alphaproteobacteria</taxon>
        <taxon>Rhodobacterales</taxon>
        <taxon>Paracoccaceae</taxon>
        <taxon>Paracoccus</taxon>
    </lineage>
</organism>
<evidence type="ECO:0000256" key="2">
    <source>
        <dbReference type="RuleBase" id="RU003707"/>
    </source>
</evidence>
<dbReference type="InterPro" id="IPR029045">
    <property type="entry name" value="ClpP/crotonase-like_dom_sf"/>
</dbReference>
<dbReference type="Gene3D" id="3.90.226.10">
    <property type="entry name" value="2-enoyl-CoA Hydratase, Chain A, domain 1"/>
    <property type="match status" value="1"/>
</dbReference>
<protein>
    <submittedName>
        <fullName evidence="3">Methylglutaconyl-CoA hydratase</fullName>
    </submittedName>
</protein>
<dbReference type="AlphaFoldDB" id="A0A562P0A2"/>
<comment type="similarity">
    <text evidence="1 2">Belongs to the enoyl-CoA hydratase/isomerase family.</text>
</comment>
<dbReference type="CDD" id="cd06558">
    <property type="entry name" value="crotonase-like"/>
    <property type="match status" value="1"/>
</dbReference>
<accession>A0A562P0A2</accession>
<dbReference type="EMBL" id="VLKU01000001">
    <property type="protein sequence ID" value="TWI37908.1"/>
    <property type="molecule type" value="Genomic_DNA"/>
</dbReference>
<dbReference type="Gene3D" id="1.10.12.10">
    <property type="entry name" value="Lyase 2-enoyl-coa Hydratase, Chain A, domain 2"/>
    <property type="match status" value="1"/>
</dbReference>
<comment type="caution">
    <text evidence="3">The sequence shown here is derived from an EMBL/GenBank/DDBJ whole genome shotgun (WGS) entry which is preliminary data.</text>
</comment>
<dbReference type="GO" id="GO:0003824">
    <property type="term" value="F:catalytic activity"/>
    <property type="evidence" value="ECO:0007669"/>
    <property type="project" value="InterPro"/>
</dbReference>
<sequence>MYQTIRIDQDTRGVATLWLARADKHNALSAQMLRDLTAAAGALGADASVRAVVLAAEGKSFCAGGDLAWMQEQMAATAEVRREGARELAYMLKAMNELPKPLIGRIHGNAFGGGIGMMSVCDVAIGAEGAKFGLTETRLGLIPATISPYVLARMGEDKARRVFMSARIFDAEEAVRLNLLASTVSPESLDAAVEAEVLPYLSVAPGAVAASKRLARRLGPRIDDAVIESTIDDLVAVWENDEAPHGIAAFFDKQKPRWQQG</sequence>
<dbReference type="PANTHER" id="PTHR42964:SF1">
    <property type="entry name" value="POLYKETIDE BIOSYNTHESIS ENOYL-COA HYDRATASE PKSH-RELATED"/>
    <property type="match status" value="1"/>
</dbReference>
<dbReference type="InterPro" id="IPR001753">
    <property type="entry name" value="Enoyl-CoA_hydra/iso"/>
</dbReference>
<dbReference type="InterPro" id="IPR018376">
    <property type="entry name" value="Enoyl-CoA_hyd/isom_CS"/>
</dbReference>
<name>A0A562P0A2_9RHOB</name>
<keyword evidence="4" id="KW-1185">Reference proteome</keyword>
<evidence type="ECO:0000313" key="3">
    <source>
        <dbReference type="EMBL" id="TWI37908.1"/>
    </source>
</evidence>
<dbReference type="OrthoDB" id="9795613at2"/>
<proteinExistence type="inferred from homology"/>
<dbReference type="Pfam" id="PF00378">
    <property type="entry name" value="ECH_1"/>
    <property type="match status" value="1"/>
</dbReference>
<dbReference type="GO" id="GO:0008300">
    <property type="term" value="P:isoprenoid catabolic process"/>
    <property type="evidence" value="ECO:0007669"/>
    <property type="project" value="TreeGrafter"/>
</dbReference>
<dbReference type="PANTHER" id="PTHR42964">
    <property type="entry name" value="ENOYL-COA HYDRATASE"/>
    <property type="match status" value="1"/>
</dbReference>
<evidence type="ECO:0000313" key="4">
    <source>
        <dbReference type="Proteomes" id="UP000316225"/>
    </source>
</evidence>
<dbReference type="SUPFAM" id="SSF52096">
    <property type="entry name" value="ClpP/crotonase"/>
    <property type="match status" value="1"/>
</dbReference>
<dbReference type="Proteomes" id="UP000316225">
    <property type="component" value="Unassembled WGS sequence"/>
</dbReference>
<dbReference type="PROSITE" id="PS00166">
    <property type="entry name" value="ENOYL_COA_HYDRATASE"/>
    <property type="match status" value="1"/>
</dbReference>
<dbReference type="InterPro" id="IPR014748">
    <property type="entry name" value="Enoyl-CoA_hydra_C"/>
</dbReference>
<reference evidence="3 4" key="1">
    <citation type="journal article" date="2015" name="Stand. Genomic Sci.">
        <title>Genomic Encyclopedia of Bacterial and Archaeal Type Strains, Phase III: the genomes of soil and plant-associated and newly described type strains.</title>
        <authorList>
            <person name="Whitman W.B."/>
            <person name="Woyke T."/>
            <person name="Klenk H.P."/>
            <person name="Zhou Y."/>
            <person name="Lilburn T.G."/>
            <person name="Beck B.J."/>
            <person name="De Vos P."/>
            <person name="Vandamme P."/>
            <person name="Eisen J.A."/>
            <person name="Garrity G."/>
            <person name="Hugenholtz P."/>
            <person name="Kyrpides N.C."/>
        </authorList>
    </citation>
    <scope>NUCLEOTIDE SEQUENCE [LARGE SCALE GENOMIC DNA]</scope>
    <source>
        <strain evidence="3 4">CGMCC 1.5364</strain>
    </source>
</reference>
<dbReference type="NCBIfam" id="NF005675">
    <property type="entry name" value="PRK07468.1"/>
    <property type="match status" value="1"/>
</dbReference>
<dbReference type="InterPro" id="IPR051683">
    <property type="entry name" value="Enoyl-CoA_Hydratase/Isomerase"/>
</dbReference>
<dbReference type="RefSeq" id="WP_145395699.1">
    <property type="nucleotide sequence ID" value="NZ_VLKU01000001.1"/>
</dbReference>
<gene>
    <name evidence="3" type="ORF">IQ24_00039</name>
</gene>